<dbReference type="PANTHER" id="PTHR36842">
    <property type="entry name" value="PROTEIN TOLB HOMOLOG"/>
    <property type="match status" value="1"/>
</dbReference>
<comment type="caution">
    <text evidence="3">The sequence shown here is derived from an EMBL/GenBank/DDBJ whole genome shotgun (WGS) entry which is preliminary data.</text>
</comment>
<dbReference type="EMBL" id="BMWE01000005">
    <property type="protein sequence ID" value="GGY16030.1"/>
    <property type="molecule type" value="Genomic_DNA"/>
</dbReference>
<reference evidence="4" key="1">
    <citation type="journal article" date="2019" name="Int. J. Syst. Evol. Microbiol.">
        <title>The Global Catalogue of Microorganisms (GCM) 10K type strain sequencing project: providing services to taxonomists for standard genome sequencing and annotation.</title>
        <authorList>
            <consortium name="The Broad Institute Genomics Platform"/>
            <consortium name="The Broad Institute Genome Sequencing Center for Infectious Disease"/>
            <person name="Wu L."/>
            <person name="Ma J."/>
        </authorList>
    </citation>
    <scope>NUCLEOTIDE SEQUENCE [LARGE SCALE GENOMIC DNA]</scope>
    <source>
        <strain evidence="4">JCM 4957</strain>
    </source>
</reference>
<dbReference type="Proteomes" id="UP000653308">
    <property type="component" value="Unassembled WGS sequence"/>
</dbReference>
<keyword evidence="4" id="KW-1185">Reference proteome</keyword>
<proteinExistence type="inferred from homology"/>
<feature type="signal peptide" evidence="2">
    <location>
        <begin position="1"/>
        <end position="26"/>
    </location>
</feature>
<evidence type="ECO:0000256" key="1">
    <source>
        <dbReference type="ARBA" id="ARBA00009820"/>
    </source>
</evidence>
<evidence type="ECO:0000313" key="3">
    <source>
        <dbReference type="EMBL" id="GGY16030.1"/>
    </source>
</evidence>
<dbReference type="Pfam" id="PF07676">
    <property type="entry name" value="PD40"/>
    <property type="match status" value="1"/>
</dbReference>
<accession>A0ABQ2ZH29</accession>
<gene>
    <name evidence="3" type="ORF">GCM10010384_22500</name>
</gene>
<dbReference type="InterPro" id="IPR011659">
    <property type="entry name" value="WD40"/>
</dbReference>
<evidence type="ECO:0000313" key="4">
    <source>
        <dbReference type="Proteomes" id="UP000653308"/>
    </source>
</evidence>
<evidence type="ECO:0008006" key="5">
    <source>
        <dbReference type="Google" id="ProtNLM"/>
    </source>
</evidence>
<evidence type="ECO:0000256" key="2">
    <source>
        <dbReference type="SAM" id="SignalP"/>
    </source>
</evidence>
<keyword evidence="2" id="KW-0732">Signal</keyword>
<protein>
    <recommendedName>
        <fullName evidence="5">WD40 repeat protein</fullName>
    </recommendedName>
</protein>
<organism evidence="3 4">
    <name type="scientific">Streptomyces djakartensis</name>
    <dbReference type="NCBI Taxonomy" id="68193"/>
    <lineage>
        <taxon>Bacteria</taxon>
        <taxon>Bacillati</taxon>
        <taxon>Actinomycetota</taxon>
        <taxon>Actinomycetes</taxon>
        <taxon>Kitasatosporales</taxon>
        <taxon>Streptomycetaceae</taxon>
        <taxon>Streptomyces</taxon>
    </lineage>
</organism>
<comment type="similarity">
    <text evidence="1">Belongs to the TolB family.</text>
</comment>
<dbReference type="SUPFAM" id="SSF82171">
    <property type="entry name" value="DPP6 N-terminal domain-like"/>
    <property type="match status" value="1"/>
</dbReference>
<dbReference type="RefSeq" id="WP_229864208.1">
    <property type="nucleotide sequence ID" value="NZ_BMWE01000005.1"/>
</dbReference>
<name>A0ABQ2ZH29_9ACTN</name>
<dbReference type="Gene3D" id="2.120.10.30">
    <property type="entry name" value="TolB, C-terminal domain"/>
    <property type="match status" value="1"/>
</dbReference>
<sequence length="416" mass="44492">MGSALRAAVAAVASMCAVAPAMPAEASESRPELEFVNVTADGVMGNGASSDPVVSADGRYVAFLSEATNLAPGDTDRTADVYVKDLRTRKLRWVSDVPGGGGEGVDFGPPSISADGTRVAFASLGPDTWPPRDVARPAYVHDTRTSHTERIDETTDPALRHVWTPLLSGNGRYVTFTGRPGGAGTPSRIYVRDLLRDTGSWIDHPLPSGKQSLGSPTLSHDGSRLAYEVGEAGTEPGESREGVYVLDRRTGERIRADADCPGDPTESGVNEPRISADGRHVVFKRNCRTLPSDGTGDTRGTFVRDVRRGTLWPVPARDPKFGTHSARPSADARRIAFAATKSEVGQPPLQVVYWRDLRSGRVELLSARPDGSLNQRPAAHPGIDARGRVVAFDGERLDLQGENGSSERQAVAVRLR</sequence>
<dbReference type="InterPro" id="IPR011042">
    <property type="entry name" value="6-blade_b-propeller_TolB-like"/>
</dbReference>
<feature type="chain" id="PRO_5045830399" description="WD40 repeat protein" evidence="2">
    <location>
        <begin position="27"/>
        <end position="416"/>
    </location>
</feature>